<evidence type="ECO:0000313" key="6">
    <source>
        <dbReference type="Proteomes" id="UP000054761"/>
    </source>
</evidence>
<gene>
    <name evidence="5" type="ORF">Lisr_0851</name>
</gene>
<evidence type="ECO:0000259" key="4">
    <source>
        <dbReference type="Pfam" id="PF21070"/>
    </source>
</evidence>
<dbReference type="AlphaFoldDB" id="A0A0W0W8K8"/>
<dbReference type="Pfam" id="PF06744">
    <property type="entry name" value="IcmF_C"/>
    <property type="match status" value="1"/>
</dbReference>
<feature type="domain" description="Type VI secretion system component TssM1 N-terminal" evidence="3">
    <location>
        <begin position="86"/>
        <end position="313"/>
    </location>
</feature>
<dbReference type="Pfam" id="PF14331">
    <property type="entry name" value="IcmF-related_N"/>
    <property type="match status" value="1"/>
</dbReference>
<dbReference type="NCBIfam" id="NF038226">
    <property type="entry name" value="IcmF_IVB"/>
    <property type="match status" value="1"/>
</dbReference>
<protein>
    <submittedName>
        <fullName evidence="5">IcmF</fullName>
    </submittedName>
</protein>
<dbReference type="InterPro" id="IPR009612">
    <property type="entry name" value="IcmF-rel"/>
</dbReference>
<dbReference type="EMBL" id="LNYH01000042">
    <property type="protein sequence ID" value="KTD28709.1"/>
    <property type="molecule type" value="Genomic_DNA"/>
</dbReference>
<name>A0A0W0W8K8_9GAMM</name>
<evidence type="ECO:0000259" key="1">
    <source>
        <dbReference type="Pfam" id="PF06744"/>
    </source>
</evidence>
<reference evidence="5 6" key="1">
    <citation type="submission" date="2015-11" db="EMBL/GenBank/DDBJ databases">
        <title>Genomic analysis of 38 Legionella species identifies large and diverse effector repertoires.</title>
        <authorList>
            <person name="Burstein D."/>
            <person name="Amaro F."/>
            <person name="Zusman T."/>
            <person name="Lifshitz Z."/>
            <person name="Cohen O."/>
            <person name="Gilbert J.A."/>
            <person name="Pupko T."/>
            <person name="Shuman H.A."/>
            <person name="Segal G."/>
        </authorList>
    </citation>
    <scope>NUCLEOTIDE SEQUENCE [LARGE SCALE GENOMIC DNA]</scope>
    <source>
        <strain evidence="5 6">Bercovier 4</strain>
    </source>
</reference>
<dbReference type="Pfam" id="PF21070">
    <property type="entry name" value="IcmF_helical"/>
    <property type="match status" value="1"/>
</dbReference>
<feature type="domain" description="Type VI secretion system IcmF C-terminal" evidence="1">
    <location>
        <begin position="850"/>
        <end position="951"/>
    </location>
</feature>
<feature type="domain" description="Type VI secretion system component TssM1 helical" evidence="4">
    <location>
        <begin position="743"/>
        <end position="841"/>
    </location>
</feature>
<accession>A0A0W0W8K8</accession>
<keyword evidence="6" id="KW-1185">Reference proteome</keyword>
<dbReference type="Pfam" id="PF06761">
    <property type="entry name" value="IcmF-related"/>
    <property type="match status" value="1"/>
</dbReference>
<evidence type="ECO:0000313" key="5">
    <source>
        <dbReference type="EMBL" id="KTD28709.1"/>
    </source>
</evidence>
<dbReference type="InterPro" id="IPR025743">
    <property type="entry name" value="TssM1_N"/>
</dbReference>
<dbReference type="RefSeq" id="WP_058501222.1">
    <property type="nucleotide sequence ID" value="NZ_CAAAJA010000008.1"/>
</dbReference>
<evidence type="ECO:0000259" key="2">
    <source>
        <dbReference type="Pfam" id="PF06761"/>
    </source>
</evidence>
<dbReference type="InterPro" id="IPR010623">
    <property type="entry name" value="IcmF_C"/>
</dbReference>
<dbReference type="Proteomes" id="UP000054761">
    <property type="component" value="Unassembled WGS sequence"/>
</dbReference>
<dbReference type="OrthoDB" id="9758229at2"/>
<comment type="caution">
    <text evidence="5">The sequence shown here is derived from an EMBL/GenBank/DDBJ whole genome shotgun (WGS) entry which is preliminary data.</text>
</comment>
<proteinExistence type="predicted"/>
<dbReference type="PATRIC" id="fig|454.4.peg.915"/>
<dbReference type="PANTHER" id="PTHR36153:SF1">
    <property type="entry name" value="TYPE VI SECRETION SYSTEM COMPONENT TSSM1"/>
    <property type="match status" value="1"/>
</dbReference>
<dbReference type="InterPro" id="IPR048677">
    <property type="entry name" value="TssM1_hel"/>
</dbReference>
<sequence>MDNSLAALCEAVKKVIWPLKPQHNPLSFLIMTGRHQVGKTAILRQSQLEEATLFGEHQAKIYYNRQGVIVELSESWLNQQNLLPKQILKQLNRCHRAIKISGVILCVDIKKLLVEEPVQLNEEIKEHTQLLQRFTSDLAYPVDCFLLFTKLDALAGFSEFYQGEHGSDLAKPLGFSIESDQIPSRVTSLYQQQFNQFVEILGQQIIHKLHPARSSLKRTLIREFPLQLLSLRQPIQLLIQKIAASHCRLRALYFTSAEQGGTSIDRLNKKIQHEYALTVQDTFSQATNYRPYFIDGAIEKIQAQTTLITAGERFSPKTWGLMIGSLTTVAVLILMMNYFKTFHILDETSKELLTYESLLRQNKDDANALYHLTRAKDSVAHLNTNALLFSSIHQLKSQLQKNTKEQLNVRFLPSITGELETVINDPKQTPVNRYKALKIYLMLKEPEHFSTTEVIKWFTQRWQRQSVKNIDEKIKLLQQAIRQPLQPFSVHQDIVNDARNYLNALPASYFYYSLAKEYFPSQTQSIDIKGFDLVTRQLPVYYTKSGFYQVMRELPAISQKIQDENWVLSQQDFSELQSLLTEAYCYDYVSWWNNFLNRSRPSHFQNYREGRQLFQTLHQSSALRQLLTFVQMQTNPELNDNKPIFNQLIANQFTDLNLISLSSIQEFNQTLGEMEKFMLTLSVINDQGKTAFHITKGRFNHVNSSDPITILYSHSQRLPEPVSNWIKQLADDSWVLLINDTRQYINQKWQDIVFKEYQTKIAHRYPFEASQNEIALGDFNHFFSTHGIFNQFINDYIKPFLNTSSAKWQPKAVNEYLLPISKDMMNEIIRANIITNMFFPNQGEESKIEFSLQKINLDPVIANLELKIGHEELTDNQDSESYMPFRWPQLDAKLSLDSIDGNHYELSEKGVWAFFRLLEKVNVIVDETNSSSLQILFEINSNSGRYLLRTSNPVNPFIPGILNGFGLQESIV</sequence>
<evidence type="ECO:0000259" key="3">
    <source>
        <dbReference type="Pfam" id="PF14331"/>
    </source>
</evidence>
<organism evidence="5 6">
    <name type="scientific">Legionella israelensis</name>
    <dbReference type="NCBI Taxonomy" id="454"/>
    <lineage>
        <taxon>Bacteria</taxon>
        <taxon>Pseudomonadati</taxon>
        <taxon>Pseudomonadota</taxon>
        <taxon>Gammaproteobacteria</taxon>
        <taxon>Legionellales</taxon>
        <taxon>Legionellaceae</taxon>
        <taxon>Legionella</taxon>
    </lineage>
</organism>
<feature type="domain" description="IcmF-related" evidence="2">
    <location>
        <begin position="390"/>
        <end position="635"/>
    </location>
</feature>
<dbReference type="STRING" id="454.Lisr_0851"/>
<dbReference type="InterPro" id="IPR053156">
    <property type="entry name" value="T6SS_TssM-like"/>
</dbReference>
<dbReference type="PANTHER" id="PTHR36153">
    <property type="entry name" value="INNER MEMBRANE PROTEIN-RELATED"/>
    <property type="match status" value="1"/>
</dbReference>